<dbReference type="GO" id="GO:0016616">
    <property type="term" value="F:oxidoreductase activity, acting on the CH-OH group of donors, NAD or NADP as acceptor"/>
    <property type="evidence" value="ECO:0007669"/>
    <property type="project" value="InterPro"/>
</dbReference>
<dbReference type="Gene3D" id="3.40.50.720">
    <property type="entry name" value="NAD(P)-binding Rossmann-like Domain"/>
    <property type="match status" value="1"/>
</dbReference>
<keyword evidence="5" id="KW-1185">Reference proteome</keyword>
<name>A0AAN9DLD9_9TELE</name>
<evidence type="ECO:0000256" key="1">
    <source>
        <dbReference type="ARBA" id="ARBA00023002"/>
    </source>
</evidence>
<dbReference type="PANTHER" id="PTHR10366">
    <property type="entry name" value="NAD DEPENDENT EPIMERASE/DEHYDRATASE"/>
    <property type="match status" value="1"/>
</dbReference>
<evidence type="ECO:0000259" key="3">
    <source>
        <dbReference type="Pfam" id="PF01073"/>
    </source>
</evidence>
<proteinExistence type="inferred from homology"/>
<protein>
    <recommendedName>
        <fullName evidence="3">3-beta hydroxysteroid dehydrogenase/isomerase domain-containing protein</fullName>
    </recommendedName>
</protein>
<evidence type="ECO:0000256" key="2">
    <source>
        <dbReference type="RuleBase" id="RU004475"/>
    </source>
</evidence>
<dbReference type="FunFam" id="3.40.50.720:FF:000495">
    <property type="entry name" value="3 hydroxysteroid dehydrogenase, putative"/>
    <property type="match status" value="1"/>
</dbReference>
<dbReference type="EMBL" id="JAYKXH010000002">
    <property type="protein sequence ID" value="KAK7174751.1"/>
    <property type="molecule type" value="Genomic_DNA"/>
</dbReference>
<dbReference type="InterPro" id="IPR036291">
    <property type="entry name" value="NAD(P)-bd_dom_sf"/>
</dbReference>
<dbReference type="Proteomes" id="UP001364617">
    <property type="component" value="Unassembled WGS sequence"/>
</dbReference>
<dbReference type="Pfam" id="PF01073">
    <property type="entry name" value="3Beta_HSD"/>
    <property type="match status" value="1"/>
</dbReference>
<dbReference type="InterPro" id="IPR050425">
    <property type="entry name" value="NAD(P)_dehydrat-like"/>
</dbReference>
<dbReference type="GO" id="GO:0006694">
    <property type="term" value="P:steroid biosynthetic process"/>
    <property type="evidence" value="ECO:0007669"/>
    <property type="project" value="InterPro"/>
</dbReference>
<comment type="similarity">
    <text evidence="2">Belongs to the 3-beta-HSD family.</text>
</comment>
<organism evidence="4 5">
    <name type="scientific">Phoxinus phoxinus</name>
    <name type="common">Eurasian minnow</name>
    <dbReference type="NCBI Taxonomy" id="58324"/>
    <lineage>
        <taxon>Eukaryota</taxon>
        <taxon>Metazoa</taxon>
        <taxon>Chordata</taxon>
        <taxon>Craniata</taxon>
        <taxon>Vertebrata</taxon>
        <taxon>Euteleostomi</taxon>
        <taxon>Actinopterygii</taxon>
        <taxon>Neopterygii</taxon>
        <taxon>Teleostei</taxon>
        <taxon>Ostariophysi</taxon>
        <taxon>Cypriniformes</taxon>
        <taxon>Leuciscidae</taxon>
        <taxon>Phoxininae</taxon>
        <taxon>Phoxinus</taxon>
    </lineage>
</organism>
<evidence type="ECO:0000313" key="5">
    <source>
        <dbReference type="Proteomes" id="UP001364617"/>
    </source>
</evidence>
<dbReference type="PANTHER" id="PTHR10366:SF847">
    <property type="entry name" value="3 BETA-HYDROXYSTEROID DEHYDROGENASE TYPE 7"/>
    <property type="match status" value="1"/>
</dbReference>
<dbReference type="InterPro" id="IPR002225">
    <property type="entry name" value="3Beta_OHSteriod_DH/Estase"/>
</dbReference>
<dbReference type="SUPFAM" id="SSF51735">
    <property type="entry name" value="NAD(P)-binding Rossmann-fold domains"/>
    <property type="match status" value="1"/>
</dbReference>
<evidence type="ECO:0000313" key="4">
    <source>
        <dbReference type="EMBL" id="KAK7174751.1"/>
    </source>
</evidence>
<dbReference type="AlphaFoldDB" id="A0AAN9DLD9"/>
<gene>
    <name evidence="4" type="ORF">R3I93_001835</name>
</gene>
<comment type="caution">
    <text evidence="4">The sequence shown here is derived from an EMBL/GenBank/DDBJ whole genome shotgun (WGS) entry which is preliminary data.</text>
</comment>
<accession>A0AAN9DLD9</accession>
<feature type="domain" description="3-beta hydroxysteroid dehydrogenase/isomerase" evidence="3">
    <location>
        <begin position="10"/>
        <end position="279"/>
    </location>
</feature>
<keyword evidence="1 2" id="KW-0560">Oxidoreductase</keyword>
<sequence length="366" mass="41839">MSEKSKLTYLITGGCGFLGQHLLRVLLEKEENIKEIRLFDKTVYPNLQSHSTEHVKVVVVQGDITNYGSVRDAFHGADLVIHAASLVDVWYKVPEKAIYAVNVQGTENVINACVEIGIQNLIYTSSMEVVGPNVKGDKFIRGNEDTPYNILHEMPYPKTKAAAEKMVLGANGTKVKGGNILYTCCLRPTGIYGEQHQLMKDFYQNGVRTGGWVIRGVPRDTEHGRVYAGNVAWMHLLAARALREHPDRLGGEFYFCYDDSPYKSYEDFNMQFLSTFNFRPLQVPVWVLWFIAWMNDLMRWLLKPFYNHTPLLNGYTLAVACTSFTVCTDKAFRHFQYRPLYSWEQCLARTQSWVNTFPLETSTKDT</sequence>
<reference evidence="4 5" key="1">
    <citation type="submission" date="2024-02" db="EMBL/GenBank/DDBJ databases">
        <title>Chromosome-level genome assembly of the Eurasian Minnow (Phoxinus phoxinus).</title>
        <authorList>
            <person name="Oriowo T.O."/>
            <person name="Martin S."/>
            <person name="Stange M."/>
            <person name="Chrysostomakis Y."/>
            <person name="Brown T."/>
            <person name="Winkler S."/>
            <person name="Kukowka S."/>
            <person name="Myers E.W."/>
            <person name="Bohne A."/>
        </authorList>
    </citation>
    <scope>NUCLEOTIDE SEQUENCE [LARGE SCALE GENOMIC DNA]</scope>
    <source>
        <strain evidence="4">ZFMK-TIS-60720</strain>
        <tissue evidence="4">Whole Organism</tissue>
    </source>
</reference>